<accession>A0ABT9BDH7</accession>
<evidence type="ECO:0000313" key="2">
    <source>
        <dbReference type="EMBL" id="MDO7876305.1"/>
    </source>
</evidence>
<feature type="chain" id="PRO_5046824002" description="Late embryogenesis abundant protein LEA-2 subgroup domain-containing protein" evidence="1">
    <location>
        <begin position="23"/>
        <end position="211"/>
    </location>
</feature>
<proteinExistence type="predicted"/>
<keyword evidence="3" id="KW-1185">Reference proteome</keyword>
<name>A0ABT9BDH7_9BACT</name>
<dbReference type="EMBL" id="JAUQSY010000010">
    <property type="protein sequence ID" value="MDO7876305.1"/>
    <property type="molecule type" value="Genomic_DNA"/>
</dbReference>
<evidence type="ECO:0000313" key="3">
    <source>
        <dbReference type="Proteomes" id="UP001176429"/>
    </source>
</evidence>
<comment type="caution">
    <text evidence="2">The sequence shown here is derived from an EMBL/GenBank/DDBJ whole genome shotgun (WGS) entry which is preliminary data.</text>
</comment>
<evidence type="ECO:0000256" key="1">
    <source>
        <dbReference type="SAM" id="SignalP"/>
    </source>
</evidence>
<protein>
    <recommendedName>
        <fullName evidence="4">Late embryogenesis abundant protein LEA-2 subgroup domain-containing protein</fullName>
    </recommendedName>
</protein>
<evidence type="ECO:0008006" key="4">
    <source>
        <dbReference type="Google" id="ProtNLM"/>
    </source>
</evidence>
<organism evidence="2 3">
    <name type="scientific">Hymenobacter aranciens</name>
    <dbReference type="NCBI Taxonomy" id="3063996"/>
    <lineage>
        <taxon>Bacteria</taxon>
        <taxon>Pseudomonadati</taxon>
        <taxon>Bacteroidota</taxon>
        <taxon>Cytophagia</taxon>
        <taxon>Cytophagales</taxon>
        <taxon>Hymenobacteraceae</taxon>
        <taxon>Hymenobacter</taxon>
    </lineage>
</organism>
<keyword evidence="1" id="KW-0732">Signal</keyword>
<dbReference type="Proteomes" id="UP001176429">
    <property type="component" value="Unassembled WGS sequence"/>
</dbReference>
<gene>
    <name evidence="2" type="ORF">Q5H93_16290</name>
</gene>
<dbReference type="RefSeq" id="WP_305007659.1">
    <property type="nucleotide sequence ID" value="NZ_JAUQSY010000010.1"/>
</dbReference>
<reference evidence="2" key="1">
    <citation type="submission" date="2023-07" db="EMBL/GenBank/DDBJ databases">
        <authorList>
            <person name="Kim M.K."/>
        </authorList>
    </citation>
    <scope>NUCLEOTIDE SEQUENCE</scope>
    <source>
        <strain evidence="2">ASUV-10-1</strain>
    </source>
</reference>
<sequence>MQQFTFSLRRLVLGLMAASALSHCTLRDQTSETPTGPMLKFGLARIDEASLGGLDARAWREPADVNLAQRSQLIQGYVNGNLPLRMSLLLDVRDPSLSAQSISTIDYEVFLDDKLLGSERATPNAMLPAGGAAVSIPLTFELNTTKLLGKDALPALRNFAIGLADRRRRPMRLGLRLRPTYVTNDGRTIVLKNMLLVETDSVTMAQAAMNN</sequence>
<feature type="signal peptide" evidence="1">
    <location>
        <begin position="1"/>
        <end position="22"/>
    </location>
</feature>